<name>A0ACB9IT87_9ASTR</name>
<evidence type="ECO:0000313" key="2">
    <source>
        <dbReference type="Proteomes" id="UP001056120"/>
    </source>
</evidence>
<dbReference type="Proteomes" id="UP001056120">
    <property type="component" value="Linkage Group LG07"/>
</dbReference>
<organism evidence="1 2">
    <name type="scientific">Smallanthus sonchifolius</name>
    <dbReference type="NCBI Taxonomy" id="185202"/>
    <lineage>
        <taxon>Eukaryota</taxon>
        <taxon>Viridiplantae</taxon>
        <taxon>Streptophyta</taxon>
        <taxon>Embryophyta</taxon>
        <taxon>Tracheophyta</taxon>
        <taxon>Spermatophyta</taxon>
        <taxon>Magnoliopsida</taxon>
        <taxon>eudicotyledons</taxon>
        <taxon>Gunneridae</taxon>
        <taxon>Pentapetalae</taxon>
        <taxon>asterids</taxon>
        <taxon>campanulids</taxon>
        <taxon>Asterales</taxon>
        <taxon>Asteraceae</taxon>
        <taxon>Asteroideae</taxon>
        <taxon>Heliantheae alliance</taxon>
        <taxon>Millerieae</taxon>
        <taxon>Smallanthus</taxon>
    </lineage>
</organism>
<evidence type="ECO:0000313" key="1">
    <source>
        <dbReference type="EMBL" id="KAI3811052.1"/>
    </source>
</evidence>
<accession>A0ACB9IT87</accession>
<sequence>MVTKLKWKERSEGLLDETKARQEHSISVIGVPSVDEVLDGASCTKVESQTLASNLNGSDTTLTYSNNRTQRVKPDPNMYRRFLFDSWVPSLRTNFFPRGRE</sequence>
<protein>
    <submittedName>
        <fullName evidence="1">Uncharacterized protein</fullName>
    </submittedName>
</protein>
<dbReference type="EMBL" id="CM042024">
    <property type="protein sequence ID" value="KAI3811052.1"/>
    <property type="molecule type" value="Genomic_DNA"/>
</dbReference>
<gene>
    <name evidence="1" type="ORF">L1987_20768</name>
</gene>
<reference evidence="2" key="1">
    <citation type="journal article" date="2022" name="Mol. Ecol. Resour.">
        <title>The genomes of chicory, endive, great burdock and yacon provide insights into Asteraceae palaeo-polyploidization history and plant inulin production.</title>
        <authorList>
            <person name="Fan W."/>
            <person name="Wang S."/>
            <person name="Wang H."/>
            <person name="Wang A."/>
            <person name="Jiang F."/>
            <person name="Liu H."/>
            <person name="Zhao H."/>
            <person name="Xu D."/>
            <person name="Zhang Y."/>
        </authorList>
    </citation>
    <scope>NUCLEOTIDE SEQUENCE [LARGE SCALE GENOMIC DNA]</scope>
    <source>
        <strain evidence="2">cv. Yunnan</strain>
    </source>
</reference>
<proteinExistence type="predicted"/>
<reference evidence="1 2" key="2">
    <citation type="journal article" date="2022" name="Mol. Ecol. Resour.">
        <title>The genomes of chicory, endive, great burdock and yacon provide insights into Asteraceae paleo-polyploidization history and plant inulin production.</title>
        <authorList>
            <person name="Fan W."/>
            <person name="Wang S."/>
            <person name="Wang H."/>
            <person name="Wang A."/>
            <person name="Jiang F."/>
            <person name="Liu H."/>
            <person name="Zhao H."/>
            <person name="Xu D."/>
            <person name="Zhang Y."/>
        </authorList>
    </citation>
    <scope>NUCLEOTIDE SEQUENCE [LARGE SCALE GENOMIC DNA]</scope>
    <source>
        <strain evidence="2">cv. Yunnan</strain>
        <tissue evidence="1">Leaves</tissue>
    </source>
</reference>
<keyword evidence="2" id="KW-1185">Reference proteome</keyword>
<comment type="caution">
    <text evidence="1">The sequence shown here is derived from an EMBL/GenBank/DDBJ whole genome shotgun (WGS) entry which is preliminary data.</text>
</comment>